<dbReference type="InterPro" id="IPR003593">
    <property type="entry name" value="AAA+_ATPase"/>
</dbReference>
<dbReference type="PANTHER" id="PTHR22683:SF1">
    <property type="entry name" value="TYPE VII SECRETION SYSTEM PROTEIN ESSC"/>
    <property type="match status" value="1"/>
</dbReference>
<accession>A0A0U1DYA5</accession>
<dbReference type="InterPro" id="IPR002543">
    <property type="entry name" value="FtsK_dom"/>
</dbReference>
<name>A0A0U1DYA5_9MYCO</name>
<reference evidence="13 15" key="1">
    <citation type="submission" date="2015-03" db="EMBL/GenBank/DDBJ databases">
        <authorList>
            <person name="Murphy D."/>
        </authorList>
    </citation>
    <scope>NUCLEOTIDE SEQUENCE [LARGE SCALE GENOMIC DNA]</scope>
    <source>
        <strain evidence="13 15">D16</strain>
    </source>
</reference>
<evidence type="ECO:0000256" key="11">
    <source>
        <dbReference type="SAM" id="Phobius"/>
    </source>
</evidence>
<evidence type="ECO:0000256" key="3">
    <source>
        <dbReference type="ARBA" id="ARBA00022692"/>
    </source>
</evidence>
<sequence>MKKSFGRETVLEAPRKITPRTINLLAALKIAVPEGKPWWLVVVAIGVIGLVGGMVVVSFASGQRTFNGVGALFPILMVGGIIAMLFGGRFGGGNQMSRGKMDALRAQFMVKLDELRREMDRAADDLDENFRWYHPPTSTLEAALGGRRMWERSPSGRDTWFGVIRVGVGMTSLKQAQAVSFNEPADMPTDIEMEPATGVALQEFVRAQQVTYGTPALISLLVEPGWRLDGDRERVLALMRAIVCQMVFSHGPDHLQLIAITDDMEEWDWLKWLPHVADNRVQDAAGGLRMVYPSVRDFYDAQYSAVLQGRDRFNPRHGAAKDQIQPLPHTVIISDVTEGSAWSSLINSEGVAGVTVFDLRGQVPTSANPHRLLRVSPTGDIDAVPRDLNTFAPELDNEPTFFARADQMDREDAENFALGMAGLRLSEAYEMIDVAEDSGNGPARDILGYYDIDDPANIDLNALWGPRSDILSEDRMKAPYGTRADTGELLILDIKETGAGPHGIMVGTTGSGKTEGLKTFLLSLILGHSPENLQLVLADFKGGAGVKPFAGTPHVLCVMTDLEGDQTELGRFIDGSFGEIARRKAIVDSIGASDAEDYNRRRIDAARDPNGPQLEPLPRLFLVVDEFTQGFKMDPTLPGLLDEIARQGRSLWVHLLLASQEVDSRADKLTNNIGYRLALRTNSQASAAASGVPASANLPNKKGLGYLRVGLTEDLTKIQFEYMWRDYRKPGTVKDGDSDTDLSAGSLEYFEPQLFTVAPIVVDEPTVDEGDEGTAQPVETDSQSAHSDDDGAIRKPKVGEVIIDQLRAIPFEPHRLFGPPLDKPNTIDDVVEMYLGRPWDDHYAAQPDLVFPIGVIDRPFKQDQQPLLADGTGNLMVLGGQGSGKTTTLVDLICAAAMTHTPEQVQFYVLALSGTSLASVRDFPHVGRVATILEEDAIRRTVSELLELLTLRRRGFLEWGVTSMEEFRKRKAALRRQAGEQASDDPVAQDRFGDVYLVIDNFAALTDQSSTFRGKEVLVDEINKLIREGGSFGIHVVVAVSKPQELSPQMRDLFNEGRIELKADETNVRLVKSTEAKKVPSNRPGRGMVKQNYLREGWDEVGLHTMMARPALRGTGERVFEAQSVAARVAQLAKGYRPAPRVRQLPTRVELTQLRQSAAAHQHAGAVWAVNEFSLPVGLDSARSPFLVITGNRQCGRTTTCAAIMSEIGRVYAPGSSKAVRAADDTRPSAQVWLISPSRGLLRVLDDGYVEAFSYRTDTTAQLAERLSKVLADRLPQADLAIDATFEKSWTGPEIFLVIDDAERLPSGNYNHVFSPLIEAANAAEDVGLHVIYSRQFGGWMSVAGRDPLLATMMQANADLLVMDSDPDEGFVRARWKGHPMPQGRGFLMGTGGSGSYVQVGWVPLGIENA</sequence>
<evidence type="ECO:0000256" key="9">
    <source>
        <dbReference type="PROSITE-ProRule" id="PRU00289"/>
    </source>
</evidence>
<dbReference type="InterPro" id="IPR050206">
    <property type="entry name" value="FtsK/SpoIIIE/SftA"/>
</dbReference>
<dbReference type="GO" id="GO:0005886">
    <property type="term" value="C:plasma membrane"/>
    <property type="evidence" value="ECO:0007669"/>
    <property type="project" value="UniProtKB-SubCell"/>
</dbReference>
<dbReference type="SUPFAM" id="SSF52540">
    <property type="entry name" value="P-loop containing nucleoside triphosphate hydrolases"/>
    <property type="match status" value="2"/>
</dbReference>
<evidence type="ECO:0000256" key="8">
    <source>
        <dbReference type="ARBA" id="ARBA00023136"/>
    </source>
</evidence>
<evidence type="ECO:0000256" key="6">
    <source>
        <dbReference type="ARBA" id="ARBA00022840"/>
    </source>
</evidence>
<evidence type="ECO:0000256" key="2">
    <source>
        <dbReference type="ARBA" id="ARBA00022475"/>
    </source>
</evidence>
<evidence type="ECO:0000313" key="13">
    <source>
        <dbReference type="EMBL" id="CQD25032.1"/>
    </source>
</evidence>
<dbReference type="NCBIfam" id="TIGR03925">
    <property type="entry name" value="T7SS_EccC_b"/>
    <property type="match status" value="1"/>
</dbReference>
<feature type="binding site" evidence="9">
    <location>
        <begin position="879"/>
        <end position="886"/>
    </location>
    <ligand>
        <name>ATP</name>
        <dbReference type="ChEBI" id="CHEBI:30616"/>
    </ligand>
</feature>
<keyword evidence="6 9" id="KW-0067">ATP-binding</keyword>
<protein>
    <submittedName>
        <fullName evidence="13">FtsK/SpoIIIE family protein</fullName>
    </submittedName>
    <submittedName>
        <fullName evidence="14">Secretion protein EccB</fullName>
    </submittedName>
</protein>
<dbReference type="Proteomes" id="UP000193811">
    <property type="component" value="Unassembled WGS sequence"/>
</dbReference>
<dbReference type="PROSITE" id="PS50901">
    <property type="entry name" value="FTSK"/>
    <property type="match status" value="2"/>
</dbReference>
<dbReference type="GO" id="GO:0005524">
    <property type="term" value="F:ATP binding"/>
    <property type="evidence" value="ECO:0007669"/>
    <property type="project" value="UniProtKB-UniRule"/>
</dbReference>
<feature type="transmembrane region" description="Helical" evidence="11">
    <location>
        <begin position="38"/>
        <end position="59"/>
    </location>
</feature>
<dbReference type="InterPro" id="IPR027417">
    <property type="entry name" value="P-loop_NTPase"/>
</dbReference>
<dbReference type="EMBL" id="LQOP01000029">
    <property type="protein sequence ID" value="ORV21758.1"/>
    <property type="molecule type" value="Genomic_DNA"/>
</dbReference>
<proteinExistence type="predicted"/>
<dbReference type="InterPro" id="IPR023836">
    <property type="entry name" value="EccCa-like_Actinobacteria"/>
</dbReference>
<dbReference type="GO" id="GO:0003677">
    <property type="term" value="F:DNA binding"/>
    <property type="evidence" value="ECO:0007669"/>
    <property type="project" value="InterPro"/>
</dbReference>
<dbReference type="PANTHER" id="PTHR22683">
    <property type="entry name" value="SPORULATION PROTEIN RELATED"/>
    <property type="match status" value="1"/>
</dbReference>
<feature type="transmembrane region" description="Helical" evidence="11">
    <location>
        <begin position="71"/>
        <end position="91"/>
    </location>
</feature>
<dbReference type="Proteomes" id="UP000182227">
    <property type="component" value="Unassembled WGS sequence"/>
</dbReference>
<dbReference type="CDD" id="cd01127">
    <property type="entry name" value="TrwB_TraG_TraD_VirD4"/>
    <property type="match status" value="1"/>
</dbReference>
<keyword evidence="7 11" id="KW-1133">Transmembrane helix</keyword>
<evidence type="ECO:0000256" key="7">
    <source>
        <dbReference type="ARBA" id="ARBA00022989"/>
    </source>
</evidence>
<feature type="domain" description="FtsK" evidence="12">
    <location>
        <begin position="487"/>
        <end position="688"/>
    </location>
</feature>
<reference evidence="14 16" key="2">
    <citation type="submission" date="2016-01" db="EMBL/GenBank/DDBJ databases">
        <title>The new phylogeny of the genus Mycobacterium.</title>
        <authorList>
            <person name="Tarcisio F."/>
            <person name="Conor M."/>
            <person name="Antonella G."/>
            <person name="Elisabetta G."/>
            <person name="Giulia F.S."/>
            <person name="Sara T."/>
            <person name="Anna F."/>
            <person name="Clotilde B."/>
            <person name="Roberto B."/>
            <person name="Veronica D.S."/>
            <person name="Fabio R."/>
            <person name="Monica P."/>
            <person name="Olivier J."/>
            <person name="Enrico T."/>
            <person name="Nicola S."/>
        </authorList>
    </citation>
    <scope>NUCLEOTIDE SEQUENCE [LARGE SCALE GENOMIC DNA]</scope>
    <source>
        <strain evidence="14 16">CCUG 50187</strain>
    </source>
</reference>
<organism evidence="13 15">
    <name type="scientific">Mycolicibacterium conceptionense</name>
    <dbReference type="NCBI Taxonomy" id="451644"/>
    <lineage>
        <taxon>Bacteria</taxon>
        <taxon>Bacillati</taxon>
        <taxon>Actinomycetota</taxon>
        <taxon>Actinomycetes</taxon>
        <taxon>Mycobacteriales</taxon>
        <taxon>Mycobacteriaceae</taxon>
        <taxon>Mycolicibacterium</taxon>
    </lineage>
</organism>
<keyword evidence="2" id="KW-1003">Cell membrane</keyword>
<evidence type="ECO:0000259" key="12">
    <source>
        <dbReference type="PROSITE" id="PS50901"/>
    </source>
</evidence>
<comment type="subcellular location">
    <subcellularLocation>
        <location evidence="1">Cell membrane</location>
        <topology evidence="1">Multi-pass membrane protein</topology>
    </subcellularLocation>
</comment>
<dbReference type="InterPro" id="IPR023837">
    <property type="entry name" value="EccCb-like_Actinobacteria"/>
</dbReference>
<feature type="binding site" evidence="9">
    <location>
        <begin position="507"/>
        <end position="514"/>
    </location>
    <ligand>
        <name>ATP</name>
        <dbReference type="ChEBI" id="CHEBI:30616"/>
    </ligand>
</feature>
<evidence type="ECO:0000256" key="5">
    <source>
        <dbReference type="ARBA" id="ARBA00022741"/>
    </source>
</evidence>
<evidence type="ECO:0000256" key="10">
    <source>
        <dbReference type="SAM" id="MobiDB-lite"/>
    </source>
</evidence>
<evidence type="ECO:0000313" key="14">
    <source>
        <dbReference type="EMBL" id="ORV21758.1"/>
    </source>
</evidence>
<dbReference type="GeneID" id="44299209"/>
<keyword evidence="16" id="KW-1185">Reference proteome</keyword>
<gene>
    <name evidence="14" type="ORF">AWB98_27290</name>
    <name evidence="13" type="ORF">BN970_06830</name>
</gene>
<evidence type="ECO:0000313" key="15">
    <source>
        <dbReference type="Proteomes" id="UP000182227"/>
    </source>
</evidence>
<dbReference type="SMART" id="SM00382">
    <property type="entry name" value="AAA"/>
    <property type="match status" value="3"/>
</dbReference>
<dbReference type="RefSeq" id="WP_085142369.1">
    <property type="nucleotide sequence ID" value="NZ_LQOP01000029.1"/>
</dbReference>
<dbReference type="Pfam" id="PF01580">
    <property type="entry name" value="FtsK_SpoIIIE"/>
    <property type="match status" value="2"/>
</dbReference>
<evidence type="ECO:0000256" key="4">
    <source>
        <dbReference type="ARBA" id="ARBA00022737"/>
    </source>
</evidence>
<dbReference type="EMBL" id="CTEF01000009">
    <property type="protein sequence ID" value="CQD25032.1"/>
    <property type="molecule type" value="Genomic_DNA"/>
</dbReference>
<keyword evidence="5 9" id="KW-0547">Nucleotide-binding</keyword>
<feature type="region of interest" description="Disordered" evidence="10">
    <location>
        <begin position="766"/>
        <end position="792"/>
    </location>
</feature>
<evidence type="ECO:0000256" key="1">
    <source>
        <dbReference type="ARBA" id="ARBA00004651"/>
    </source>
</evidence>
<dbReference type="NCBIfam" id="TIGR03924">
    <property type="entry name" value="T7SS_EccC_a"/>
    <property type="match status" value="1"/>
</dbReference>
<keyword evidence="8 11" id="KW-0472">Membrane</keyword>
<dbReference type="Gene3D" id="3.40.50.300">
    <property type="entry name" value="P-loop containing nucleotide triphosphate hydrolases"/>
    <property type="match status" value="4"/>
</dbReference>
<keyword evidence="4" id="KW-0677">Repeat</keyword>
<feature type="domain" description="FtsK" evidence="12">
    <location>
        <begin position="864"/>
        <end position="1069"/>
    </location>
</feature>
<evidence type="ECO:0000313" key="16">
    <source>
        <dbReference type="Proteomes" id="UP000193811"/>
    </source>
</evidence>
<keyword evidence="3 11" id="KW-0812">Transmembrane</keyword>